<evidence type="ECO:0000256" key="1">
    <source>
        <dbReference type="ARBA" id="ARBA00004141"/>
    </source>
</evidence>
<feature type="transmembrane region" description="Helical" evidence="5">
    <location>
        <begin position="38"/>
        <end position="57"/>
    </location>
</feature>
<keyword evidence="8" id="KW-1185">Reference proteome</keyword>
<evidence type="ECO:0000313" key="7">
    <source>
        <dbReference type="EMBL" id="THC98831.1"/>
    </source>
</evidence>
<feature type="transmembrane region" description="Helical" evidence="5">
    <location>
        <begin position="108"/>
        <end position="138"/>
    </location>
</feature>
<organism evidence="7 8">
    <name type="scientific">Aspergillus tanneri</name>
    <dbReference type="NCBI Taxonomy" id="1220188"/>
    <lineage>
        <taxon>Eukaryota</taxon>
        <taxon>Fungi</taxon>
        <taxon>Dikarya</taxon>
        <taxon>Ascomycota</taxon>
        <taxon>Pezizomycotina</taxon>
        <taxon>Eurotiomycetes</taxon>
        <taxon>Eurotiomycetidae</taxon>
        <taxon>Eurotiales</taxon>
        <taxon>Aspergillaceae</taxon>
        <taxon>Aspergillus</taxon>
        <taxon>Aspergillus subgen. Circumdati</taxon>
    </lineage>
</organism>
<gene>
    <name evidence="7" type="ORF">EYZ11_001678</name>
</gene>
<feature type="transmembrane region" description="Helical" evidence="5">
    <location>
        <begin position="69"/>
        <end position="88"/>
    </location>
</feature>
<dbReference type="EMBL" id="SOSA01000033">
    <property type="protein sequence ID" value="THC98831.1"/>
    <property type="molecule type" value="Genomic_DNA"/>
</dbReference>
<evidence type="ECO:0000256" key="5">
    <source>
        <dbReference type="SAM" id="Phobius"/>
    </source>
</evidence>
<dbReference type="Gene3D" id="1.20.1540.10">
    <property type="entry name" value="Rhomboid-like"/>
    <property type="match status" value="1"/>
</dbReference>
<protein>
    <recommendedName>
        <fullName evidence="6">Peptidase S54 rhomboid domain-containing protein</fullName>
    </recommendedName>
</protein>
<evidence type="ECO:0000313" key="8">
    <source>
        <dbReference type="Proteomes" id="UP000308092"/>
    </source>
</evidence>
<sequence>MPTPAALPPLPFNPGRWGSLTPNEIGLGTMYRLNTYPLIHIGFFHALLNLLALTPLLERFEAEHGTLTSVALFIGPLSTFPAGLYLLVEKVILHRNTAVVGARIPTWTSPLVACVMVSILMPNTSFLGHLCAIAIGYLPKDVRTVWSAADDQQRVREADSDELFGIDAATWFHRLKKPGLDLTFLVYIWYLYGLDYNLLQMLGEKTKVDL</sequence>
<dbReference type="SUPFAM" id="SSF144091">
    <property type="entry name" value="Rhomboid-like"/>
    <property type="match status" value="1"/>
</dbReference>
<keyword evidence="3 5" id="KW-1133">Transmembrane helix</keyword>
<feature type="domain" description="Peptidase S54 rhomboid" evidence="6">
    <location>
        <begin position="29"/>
        <end position="102"/>
    </location>
</feature>
<dbReference type="InterPro" id="IPR035952">
    <property type="entry name" value="Rhomboid-like_sf"/>
</dbReference>
<dbReference type="Proteomes" id="UP000308092">
    <property type="component" value="Unassembled WGS sequence"/>
</dbReference>
<keyword evidence="4 5" id="KW-0472">Membrane</keyword>
<evidence type="ECO:0000256" key="3">
    <source>
        <dbReference type="ARBA" id="ARBA00022989"/>
    </source>
</evidence>
<evidence type="ECO:0000256" key="2">
    <source>
        <dbReference type="ARBA" id="ARBA00022692"/>
    </source>
</evidence>
<dbReference type="STRING" id="1220188.A0A4S3JUA5"/>
<reference evidence="7 8" key="1">
    <citation type="submission" date="2019-03" db="EMBL/GenBank/DDBJ databases">
        <title>The genome sequence of a newly discovered highly antifungal drug resistant Aspergillus species, Aspergillus tanneri NIH 1004.</title>
        <authorList>
            <person name="Mounaud S."/>
            <person name="Singh I."/>
            <person name="Joardar V."/>
            <person name="Pakala S."/>
            <person name="Pakala S."/>
            <person name="Venepally P."/>
            <person name="Hoover J."/>
            <person name="Nierman W."/>
            <person name="Chung J."/>
            <person name="Losada L."/>
        </authorList>
    </citation>
    <scope>NUCLEOTIDE SEQUENCE [LARGE SCALE GENOMIC DNA]</scope>
    <source>
        <strain evidence="7 8">NIH1004</strain>
    </source>
</reference>
<evidence type="ECO:0000256" key="4">
    <source>
        <dbReference type="ARBA" id="ARBA00023136"/>
    </source>
</evidence>
<dbReference type="VEuPathDB" id="FungiDB:EYZ11_001678"/>
<dbReference type="GO" id="GO:0004252">
    <property type="term" value="F:serine-type endopeptidase activity"/>
    <property type="evidence" value="ECO:0007669"/>
    <property type="project" value="InterPro"/>
</dbReference>
<dbReference type="InterPro" id="IPR022764">
    <property type="entry name" value="Peptidase_S54_rhomboid_dom"/>
</dbReference>
<evidence type="ECO:0000259" key="6">
    <source>
        <dbReference type="Pfam" id="PF01694"/>
    </source>
</evidence>
<proteinExistence type="predicted"/>
<name>A0A4S3JUA5_9EURO</name>
<accession>A0A4S3JUA5</accession>
<comment type="caution">
    <text evidence="7">The sequence shown here is derived from an EMBL/GenBank/DDBJ whole genome shotgun (WGS) entry which is preliminary data.</text>
</comment>
<dbReference type="GO" id="GO:0016020">
    <property type="term" value="C:membrane"/>
    <property type="evidence" value="ECO:0007669"/>
    <property type="project" value="UniProtKB-SubCell"/>
</dbReference>
<comment type="subcellular location">
    <subcellularLocation>
        <location evidence="1">Membrane</location>
        <topology evidence="1">Multi-pass membrane protein</topology>
    </subcellularLocation>
</comment>
<keyword evidence="2 5" id="KW-0812">Transmembrane</keyword>
<dbReference type="Pfam" id="PF01694">
    <property type="entry name" value="Rhomboid"/>
    <property type="match status" value="1"/>
</dbReference>
<dbReference type="AlphaFoldDB" id="A0A4S3JUA5"/>